<evidence type="ECO:0000256" key="1">
    <source>
        <dbReference type="ARBA" id="ARBA00022729"/>
    </source>
</evidence>
<comment type="caution">
    <text evidence="5">The sequence shown here is derived from an EMBL/GenBank/DDBJ whole genome shotgun (WGS) entry which is preliminary data.</text>
</comment>
<dbReference type="Gene3D" id="3.40.50.880">
    <property type="match status" value="1"/>
</dbReference>
<evidence type="ECO:0000256" key="2">
    <source>
        <dbReference type="SAM" id="MobiDB-lite"/>
    </source>
</evidence>
<keyword evidence="6" id="KW-1185">Reference proteome</keyword>
<sequence length="1626" mass="175890">MSDPLLGHGFRVLVFTKTAGYTHQSIAAGRTAIAELGVNHDFEVTHTDQAETFISLLSNHQVVVFLNTTGDVLSNSQQEIFQNWYRQGGGFVGIHAATDTEHSWPWYLEMVGAQFSHHGPIQSGTVKFLDTVHPITQSGPEPLGEWTVNEEWYNFVTSPRGKVHVLAVVEEEVTTSNPFGEAPRPGISDGAHGDDHPIMWCREFEGGRSVYLGPGHQAATFSDPLFRDILSNSIEWAGRELNGDSGATINENWEKIVLEQNLSNPMSLALAPTGDIYLLERFGALKKHDQGSGLTSTIGQLDVYSGGEYGGLGLALAPDFDQSRHLYLLWSPAQGPATRISRFTLDRAGQLDPGSEVVILEYLTNRVNSGHHQAGCLRFGPEGALYASVGDNTQASGYSPRNENEIGRDGRKGAPNSNDLRGKIIRILPAVDAGPPEHPHYLIPEGNLFPPGTGQGRPEIYVMGCRNPFRFSIDAETGWLYFGDVGPDATNSGNGAFQGTGGHDEFNQVKAPGWFGWPYYLADNKPYLDGQGQPWTLPSLRADLSAYFQSANFLSSGALAGDPALIPEPQPAWIWYPDQEAAPAFAELGSNSGRCALAGAVYRYQPGGKTPAYYDGSVFLLLWSRNKILEAKTRPDGSLLELTEFAPHLSFQRPHEMVFGPEGAIYLIEWGNGNLVKLNYTRAKATPIVQAAADVTSGATPLTVQFSSAGTYDPDSAALTYAWDFDGDQITDATEPNPRHRYEEPGLYQAQLTVSDDEGLFARASLTISVGNFAPQISFQEPAGARFFDWGDEVDYSLQVSDHEDGSTAAGTIAAEEVLFEASLGHADHQHNEVQSHLLTGRLLIPRDESHPFDLDLSYVLEGFYTDRGAPGVGSVSSQTRLALQPKITMAQTFDGQSGVSREPTLDVVGGDEDVTAISNGDSFFFRELSLAGIDAIRLRASSLPGGTVEIRQESVHGPLLGTLTITPTSEEADFEDFTTSLSQPLEGPRDLHFVFRGSPEEEELMRVNWIGFRGPGASAVRQGPEVTALEALGPDRLRVRFDQEMDEDSLAEPGHYTLDREATVTQVRPHPDQRAVDLTLSGVSAGQYYTLTLGALEDLAGDPLAQPAALTFLHRSAAETSFWTGLNAGGPDYTDREGHLYLADSGTPPDTTAHGTVLVDFFRLQGASEDPVRAAAADFAEADPAVALSAPVNEITSNPSGGVALAATGLSGLTFSNESAGIHTTNKGLLDDLPIFDGYLHTGSSSAGRTATLAGLEGIATGSPITLTLWGVGDTPESEAFFTVRHGGEEVGHLDLDYDTATAEDPSPARGQLVFPKVAGASAIDIEWGRGSTDTAGFNGFSLTTPGAILSSGGGSYHNSSRTASTDSEIANTDDEALYQTERWFDGDLRYEIPVPPGSYQVLLRFAENYFGSTGTRTFNVSLEGGTELFSPDLDLVAQTGGQNRAWDHLSDPVEVTDGRLTIDFWQRIENPKVSAIGVFQVSEDLTPLPQPSFAHHLSQQPGAGWRAERDSDGDGLSSLMEYALGGREGEDDRIRWPRAERSAGEELALVFSRPKGLPDLHFGIEASHDLRQWTLLDAEWVVREQDEEEETFVYCQLETAATSAGLPPGPARFYRLRVELTDPR</sequence>
<name>A0A934RRV4_9BACT</name>
<dbReference type="InterPro" id="IPR008979">
    <property type="entry name" value="Galactose-bd-like_sf"/>
</dbReference>
<feature type="domain" description="CBM6" evidence="4">
    <location>
        <begin position="886"/>
        <end position="1014"/>
    </location>
</feature>
<dbReference type="CDD" id="cd00146">
    <property type="entry name" value="PKD"/>
    <property type="match status" value="1"/>
</dbReference>
<dbReference type="PROSITE" id="PS51175">
    <property type="entry name" value="CBM6"/>
    <property type="match status" value="1"/>
</dbReference>
<dbReference type="GO" id="GO:0030246">
    <property type="term" value="F:carbohydrate binding"/>
    <property type="evidence" value="ECO:0007669"/>
    <property type="project" value="InterPro"/>
</dbReference>
<dbReference type="Pfam" id="PF18911">
    <property type="entry name" value="PKD_4"/>
    <property type="match status" value="1"/>
</dbReference>
<dbReference type="SMART" id="SM00606">
    <property type="entry name" value="CBD_IV"/>
    <property type="match status" value="1"/>
</dbReference>
<dbReference type="InterPro" id="IPR011041">
    <property type="entry name" value="Quinoprot_gluc/sorb_DH_b-prop"/>
</dbReference>
<evidence type="ECO:0000313" key="5">
    <source>
        <dbReference type="EMBL" id="MBK1834777.1"/>
    </source>
</evidence>
<dbReference type="InterPro" id="IPR005084">
    <property type="entry name" value="CBM6"/>
</dbReference>
<evidence type="ECO:0000259" key="3">
    <source>
        <dbReference type="PROSITE" id="PS50093"/>
    </source>
</evidence>
<dbReference type="InterPro" id="IPR021720">
    <property type="entry name" value="Malectin_dom"/>
</dbReference>
<reference evidence="5" key="1">
    <citation type="submission" date="2021-01" db="EMBL/GenBank/DDBJ databases">
        <title>Modified the classification status of verrucomicrobia.</title>
        <authorList>
            <person name="Feng X."/>
        </authorList>
    </citation>
    <scope>NUCLEOTIDE SEQUENCE</scope>
    <source>
        <strain evidence="5">KCTC 12986</strain>
    </source>
</reference>
<dbReference type="PANTHER" id="PTHR40469:SF2">
    <property type="entry name" value="GALACTOSE-BINDING DOMAIN-LIKE SUPERFAMILY PROTEIN"/>
    <property type="match status" value="1"/>
</dbReference>
<dbReference type="CDD" id="cd04084">
    <property type="entry name" value="CBM6_xylanase-like"/>
    <property type="match status" value="1"/>
</dbReference>
<dbReference type="InterPro" id="IPR029062">
    <property type="entry name" value="Class_I_gatase-like"/>
</dbReference>
<dbReference type="Gene3D" id="2.60.40.10">
    <property type="entry name" value="Immunoglobulins"/>
    <property type="match status" value="1"/>
</dbReference>
<protein>
    <submittedName>
        <fullName evidence="5">ThuA domain-containing protein</fullName>
    </submittedName>
</protein>
<dbReference type="InterPro" id="IPR013783">
    <property type="entry name" value="Ig-like_fold"/>
</dbReference>
<dbReference type="InterPro" id="IPR011042">
    <property type="entry name" value="6-blade_b-propeller_TolB-like"/>
</dbReference>
<evidence type="ECO:0000313" key="6">
    <source>
        <dbReference type="Proteomes" id="UP000604083"/>
    </source>
</evidence>
<dbReference type="PROSITE" id="PS50093">
    <property type="entry name" value="PKD"/>
    <property type="match status" value="1"/>
</dbReference>
<dbReference type="Gene3D" id="2.60.120.430">
    <property type="entry name" value="Galactose-binding lectin"/>
    <property type="match status" value="1"/>
</dbReference>
<feature type="compositionally biased region" description="Polar residues" evidence="2">
    <location>
        <begin position="392"/>
        <end position="401"/>
    </location>
</feature>
<dbReference type="Pfam" id="PF11721">
    <property type="entry name" value="Malectin"/>
    <property type="match status" value="1"/>
</dbReference>
<proteinExistence type="predicted"/>
<dbReference type="PANTHER" id="PTHR40469">
    <property type="entry name" value="SECRETED GLYCOSYL HYDROLASE"/>
    <property type="match status" value="1"/>
</dbReference>
<dbReference type="Gene3D" id="2.60.40.1220">
    <property type="match status" value="1"/>
</dbReference>
<dbReference type="InterPro" id="IPR014755">
    <property type="entry name" value="Cu-Rt/internalin_Ig-like"/>
</dbReference>
<dbReference type="SUPFAM" id="SSF52317">
    <property type="entry name" value="Class I glutamine amidotransferase-like"/>
    <property type="match status" value="1"/>
</dbReference>
<dbReference type="Proteomes" id="UP000604083">
    <property type="component" value="Unassembled WGS sequence"/>
</dbReference>
<dbReference type="Pfam" id="PF07995">
    <property type="entry name" value="GSDH"/>
    <property type="match status" value="1"/>
</dbReference>
<dbReference type="SUPFAM" id="SSF49785">
    <property type="entry name" value="Galactose-binding domain-like"/>
    <property type="match status" value="2"/>
</dbReference>
<accession>A0A934RRV4</accession>
<keyword evidence="1" id="KW-0732">Signal</keyword>
<dbReference type="InterPro" id="IPR006584">
    <property type="entry name" value="Cellulose-bd_IV"/>
</dbReference>
<evidence type="ECO:0000259" key="4">
    <source>
        <dbReference type="PROSITE" id="PS51175"/>
    </source>
</evidence>
<dbReference type="SUPFAM" id="SSF50952">
    <property type="entry name" value="Soluble quinoprotein glucose dehydrogenase"/>
    <property type="match status" value="1"/>
</dbReference>
<dbReference type="Pfam" id="PF06283">
    <property type="entry name" value="ThuA"/>
    <property type="match status" value="1"/>
</dbReference>
<dbReference type="EMBL" id="JAENIO010000031">
    <property type="protein sequence ID" value="MBK1834777.1"/>
    <property type="molecule type" value="Genomic_DNA"/>
</dbReference>
<gene>
    <name evidence="5" type="ORF">JIN78_11955</name>
</gene>
<dbReference type="RefSeq" id="WP_200392210.1">
    <property type="nucleotide sequence ID" value="NZ_JAENIO010000031.1"/>
</dbReference>
<dbReference type="Gene3D" id="2.120.10.30">
    <property type="entry name" value="TolB, C-terminal domain"/>
    <property type="match status" value="1"/>
</dbReference>
<dbReference type="InterPro" id="IPR012938">
    <property type="entry name" value="Glc/Sorbosone_DH"/>
</dbReference>
<dbReference type="Pfam" id="PF03422">
    <property type="entry name" value="CBM_6"/>
    <property type="match status" value="1"/>
</dbReference>
<dbReference type="InterPro" id="IPR035986">
    <property type="entry name" value="PKD_dom_sf"/>
</dbReference>
<dbReference type="SMART" id="SM00089">
    <property type="entry name" value="PKD"/>
    <property type="match status" value="1"/>
</dbReference>
<feature type="domain" description="PKD" evidence="3">
    <location>
        <begin position="687"/>
        <end position="770"/>
    </location>
</feature>
<dbReference type="InterPro" id="IPR029010">
    <property type="entry name" value="ThuA-like"/>
</dbReference>
<dbReference type="SUPFAM" id="SSF49299">
    <property type="entry name" value="PKD domain"/>
    <property type="match status" value="1"/>
</dbReference>
<dbReference type="InterPro" id="IPR000601">
    <property type="entry name" value="PKD_dom"/>
</dbReference>
<organism evidence="5 6">
    <name type="scientific">Roseibacillus ishigakijimensis</name>
    <dbReference type="NCBI Taxonomy" id="454146"/>
    <lineage>
        <taxon>Bacteria</taxon>
        <taxon>Pseudomonadati</taxon>
        <taxon>Verrucomicrobiota</taxon>
        <taxon>Verrucomicrobiia</taxon>
        <taxon>Verrucomicrobiales</taxon>
        <taxon>Verrucomicrobiaceae</taxon>
        <taxon>Roseibacillus</taxon>
    </lineage>
</organism>
<feature type="compositionally biased region" description="Basic and acidic residues" evidence="2">
    <location>
        <begin position="402"/>
        <end position="412"/>
    </location>
</feature>
<dbReference type="InterPro" id="IPR022409">
    <property type="entry name" value="PKD/Chitinase_dom"/>
</dbReference>
<dbReference type="Gene3D" id="2.60.120.260">
    <property type="entry name" value="Galactose-binding domain-like"/>
    <property type="match status" value="1"/>
</dbReference>
<feature type="region of interest" description="Disordered" evidence="2">
    <location>
        <begin position="392"/>
        <end position="418"/>
    </location>
</feature>